<comment type="caution">
    <text evidence="5">The sequence shown here is derived from an EMBL/GenBank/DDBJ whole genome shotgun (WGS) entry which is preliminary data.</text>
</comment>
<evidence type="ECO:0000256" key="1">
    <source>
        <dbReference type="ARBA" id="ARBA00000085"/>
    </source>
</evidence>
<dbReference type="OrthoDB" id="9806995at2"/>
<dbReference type="InterPro" id="IPR005467">
    <property type="entry name" value="His_kinase_dom"/>
</dbReference>
<keyword evidence="6" id="KW-1185">Reference proteome</keyword>
<dbReference type="InterPro" id="IPR004358">
    <property type="entry name" value="Sig_transdc_His_kin-like_C"/>
</dbReference>
<evidence type="ECO:0000313" key="5">
    <source>
        <dbReference type="EMBL" id="EMR02710.1"/>
    </source>
</evidence>
<dbReference type="InterPro" id="IPR000595">
    <property type="entry name" value="cNMP-bd_dom"/>
</dbReference>
<keyword evidence="5" id="KW-0808">Transferase</keyword>
<dbReference type="STRING" id="1279009.ADICEAN_02127"/>
<sequence>MPEPAPSQHTLVNQLAQSEHLQQVPPEQLGWLASQGAVRRLRAGEHLFEKGDPIQQLIVVLEGTLQFRLEQKGEYRTISELQAGDISGALPYSRATNAIASGLARDKAAVLLLNKSHFQEMVRTYPELTEALVHVMTSRVREFTHTQQQTEKLAALGRLSAGLHHELNNPAAAAARAADELREQLRLVPEKFRDLMLIQLSPEQAQAITSLLFSKLERKGSRSLSLLERSAQEDELAEWLEGLGLEDPFALAETFSSHQIGLEELQQLSQQTGQDRTAAVLVWLSSILLSNKLVSEIIESTRRISSLVGAVKGYSHMDRSPERERTDLEASIRNTLIMLNHKLKKKQIELKLDAPPELPHPCVYGGELNQVWTNLIDNALDAMEPGGTLSIQLKEKEEALEIAISDTGSGIPQEALSRVFDPFYTTKSVGEGSGIGLDISKKIIERHGGTISVQSAPGQTTFTILLPLNPAS</sequence>
<dbReference type="eggNOG" id="COG3852">
    <property type="taxonomic scope" value="Bacteria"/>
</dbReference>
<dbReference type="InterPro" id="IPR003594">
    <property type="entry name" value="HATPase_dom"/>
</dbReference>
<dbReference type="PANTHER" id="PTHR43065">
    <property type="entry name" value="SENSOR HISTIDINE KINASE"/>
    <property type="match status" value="1"/>
</dbReference>
<evidence type="ECO:0000256" key="2">
    <source>
        <dbReference type="ARBA" id="ARBA00012438"/>
    </source>
</evidence>
<evidence type="ECO:0000259" key="4">
    <source>
        <dbReference type="PROSITE" id="PS50109"/>
    </source>
</evidence>
<feature type="domain" description="Cyclic nucleotide-binding" evidence="3">
    <location>
        <begin position="20"/>
        <end position="139"/>
    </location>
</feature>
<dbReference type="EMBL" id="AODQ01000048">
    <property type="protein sequence ID" value="EMR02710.1"/>
    <property type="molecule type" value="Genomic_DNA"/>
</dbReference>
<dbReference type="Gene3D" id="1.10.287.130">
    <property type="match status" value="1"/>
</dbReference>
<gene>
    <name evidence="5" type="primary">zraS_3</name>
    <name evidence="5" type="ORF">ADICEAN_02127</name>
</gene>
<dbReference type="Gene3D" id="3.30.565.10">
    <property type="entry name" value="Histidine kinase-like ATPase, C-terminal domain"/>
    <property type="match status" value="1"/>
</dbReference>
<reference evidence="5 6" key="1">
    <citation type="journal article" date="2013" name="Genome Announc.">
        <title>Draft Genome Sequence of Cesiribacter andamanensis Strain AMV16T, Isolated from a Soil Sample from a Mud Volcano in the Andaman Islands, India.</title>
        <authorList>
            <person name="Shivaji S."/>
            <person name="Ara S."/>
            <person name="Begum Z."/>
            <person name="Srinivas T.N."/>
            <person name="Singh A."/>
            <person name="Kumar Pinnaka A."/>
        </authorList>
    </citation>
    <scope>NUCLEOTIDE SEQUENCE [LARGE SCALE GENOMIC DNA]</scope>
    <source>
        <strain evidence="5 6">AMV16</strain>
    </source>
</reference>
<dbReference type="SMART" id="SM00100">
    <property type="entry name" value="cNMP"/>
    <property type="match status" value="1"/>
</dbReference>
<dbReference type="PANTHER" id="PTHR43065:SF48">
    <property type="entry name" value="HISTIDINE KINASE"/>
    <property type="match status" value="1"/>
</dbReference>
<dbReference type="InterPro" id="IPR018490">
    <property type="entry name" value="cNMP-bd_dom_sf"/>
</dbReference>
<comment type="catalytic activity">
    <reaction evidence="1">
        <text>ATP + protein L-histidine = ADP + protein N-phospho-L-histidine.</text>
        <dbReference type="EC" id="2.7.13.3"/>
    </reaction>
</comment>
<feature type="domain" description="Histidine kinase" evidence="4">
    <location>
        <begin position="292"/>
        <end position="470"/>
    </location>
</feature>
<evidence type="ECO:0000313" key="6">
    <source>
        <dbReference type="Proteomes" id="UP000011910"/>
    </source>
</evidence>
<accession>M7NLQ8</accession>
<dbReference type="Gene3D" id="2.60.120.10">
    <property type="entry name" value="Jelly Rolls"/>
    <property type="match status" value="1"/>
</dbReference>
<dbReference type="RefSeq" id="WP_009195520.1">
    <property type="nucleotide sequence ID" value="NZ_AODQ01000048.1"/>
</dbReference>
<dbReference type="Proteomes" id="UP000011910">
    <property type="component" value="Unassembled WGS sequence"/>
</dbReference>
<dbReference type="SMART" id="SM00387">
    <property type="entry name" value="HATPase_c"/>
    <property type="match status" value="1"/>
</dbReference>
<dbReference type="AlphaFoldDB" id="M7NLQ8"/>
<evidence type="ECO:0000259" key="3">
    <source>
        <dbReference type="PROSITE" id="PS50042"/>
    </source>
</evidence>
<dbReference type="PRINTS" id="PR00344">
    <property type="entry name" value="BCTRLSENSOR"/>
</dbReference>
<dbReference type="Pfam" id="PF00027">
    <property type="entry name" value="cNMP_binding"/>
    <property type="match status" value="1"/>
</dbReference>
<dbReference type="SUPFAM" id="SSF55874">
    <property type="entry name" value="ATPase domain of HSP90 chaperone/DNA topoisomerase II/histidine kinase"/>
    <property type="match status" value="1"/>
</dbReference>
<dbReference type="SUPFAM" id="SSF51206">
    <property type="entry name" value="cAMP-binding domain-like"/>
    <property type="match status" value="1"/>
</dbReference>
<protein>
    <recommendedName>
        <fullName evidence="2">histidine kinase</fullName>
        <ecNumber evidence="2">2.7.13.3</ecNumber>
    </recommendedName>
</protein>
<dbReference type="EC" id="2.7.13.3" evidence="2"/>
<organism evidence="5 6">
    <name type="scientific">Cesiribacter andamanensis AMV16</name>
    <dbReference type="NCBI Taxonomy" id="1279009"/>
    <lineage>
        <taxon>Bacteria</taxon>
        <taxon>Pseudomonadati</taxon>
        <taxon>Bacteroidota</taxon>
        <taxon>Cytophagia</taxon>
        <taxon>Cytophagales</taxon>
        <taxon>Cesiribacteraceae</taxon>
        <taxon>Cesiribacter</taxon>
    </lineage>
</organism>
<proteinExistence type="predicted"/>
<dbReference type="InterPro" id="IPR036890">
    <property type="entry name" value="HATPase_C_sf"/>
</dbReference>
<name>M7NLQ8_9BACT</name>
<dbReference type="GO" id="GO:0004673">
    <property type="term" value="F:protein histidine kinase activity"/>
    <property type="evidence" value="ECO:0007669"/>
    <property type="project" value="UniProtKB-EC"/>
</dbReference>
<dbReference type="CDD" id="cd00038">
    <property type="entry name" value="CAP_ED"/>
    <property type="match status" value="1"/>
</dbReference>
<dbReference type="InterPro" id="IPR014710">
    <property type="entry name" value="RmlC-like_jellyroll"/>
</dbReference>
<dbReference type="Pfam" id="PF02518">
    <property type="entry name" value="HATPase_c"/>
    <property type="match status" value="1"/>
</dbReference>
<dbReference type="PROSITE" id="PS50109">
    <property type="entry name" value="HIS_KIN"/>
    <property type="match status" value="1"/>
</dbReference>
<dbReference type="PROSITE" id="PS50042">
    <property type="entry name" value="CNMP_BINDING_3"/>
    <property type="match status" value="1"/>
</dbReference>